<comment type="caution">
    <text evidence="4">The sequence shown here is derived from an EMBL/GenBank/DDBJ whole genome shotgun (WGS) entry which is preliminary data.</text>
</comment>
<organism evidence="4 5">
    <name type="scientific">Phytohabitans aurantiacus</name>
    <dbReference type="NCBI Taxonomy" id="3016789"/>
    <lineage>
        <taxon>Bacteria</taxon>
        <taxon>Bacillati</taxon>
        <taxon>Actinomycetota</taxon>
        <taxon>Actinomycetes</taxon>
        <taxon>Micromonosporales</taxon>
        <taxon>Micromonosporaceae</taxon>
    </lineage>
</organism>
<dbReference type="Gene3D" id="3.40.50.300">
    <property type="entry name" value="P-loop containing nucleotide triphosphate hydrolases"/>
    <property type="match status" value="1"/>
</dbReference>
<dbReference type="InterPro" id="IPR016032">
    <property type="entry name" value="Sig_transdc_resp-reg_C-effctor"/>
</dbReference>
<accession>A0ABQ5QM49</accession>
<feature type="domain" description="HTH luxR-type" evidence="3">
    <location>
        <begin position="824"/>
        <end position="889"/>
    </location>
</feature>
<keyword evidence="2" id="KW-0067">ATP-binding</keyword>
<dbReference type="PANTHER" id="PTHR16305:SF35">
    <property type="entry name" value="TRANSCRIPTIONAL ACTIVATOR DOMAIN"/>
    <property type="match status" value="1"/>
</dbReference>
<dbReference type="Pfam" id="PF13191">
    <property type="entry name" value="AAA_16"/>
    <property type="match status" value="1"/>
</dbReference>
<dbReference type="Proteomes" id="UP001144280">
    <property type="component" value="Unassembled WGS sequence"/>
</dbReference>
<evidence type="ECO:0000256" key="1">
    <source>
        <dbReference type="ARBA" id="ARBA00022741"/>
    </source>
</evidence>
<evidence type="ECO:0000256" key="2">
    <source>
        <dbReference type="ARBA" id="ARBA00022840"/>
    </source>
</evidence>
<proteinExistence type="predicted"/>
<dbReference type="PANTHER" id="PTHR16305">
    <property type="entry name" value="TESTICULAR SOLUBLE ADENYLYL CYCLASE"/>
    <property type="match status" value="1"/>
</dbReference>
<keyword evidence="1" id="KW-0547">Nucleotide-binding</keyword>
<dbReference type="InterPro" id="IPR036388">
    <property type="entry name" value="WH-like_DNA-bd_sf"/>
</dbReference>
<evidence type="ECO:0000313" key="5">
    <source>
        <dbReference type="Proteomes" id="UP001144280"/>
    </source>
</evidence>
<sequence>MGPWHFVGRADELRRLIMAATSGTGRGLILSGTAGIGKSRLLREGVASLPTDRYAVWTAAANIAAAGLPFGGLAQVLPADQPAGVSPAGLLRWAVDALHRQAAGRPIVLAVDDAHLLDASSATLVYLIARDQHATVLGTLRSGEQVPVPIRALWTDDLVDHAELAPLTAADNKALLAEMLGGPVDSSSAERLWRLSAGNPLLLRELVIAASDSGELTRLYGMWRWTGQFELAPRLTDLIDARIGDLSDEVREVVELVAFGEPIGLPLLIRATGDAAVESAEDRGLIRLAQSDRRRNVRLAHPLYGEVVRQRCPATRTMRLKARLAALVEEAGARRREDLLRVAVWRLDSGTAQDPRMLLEAAAQAFSRFNVHLAARLARAALETGGGFEAGELLATILMFSEQPDAALSVVESVRDEIDSDQRRSRWLTVRGLVSYWGLGRESAVHELAKETPTVTDPGHRARVLAFEAIMRLHRRDSADALRLSREIIDRPAAAVSARALAQCVIAHLQAAQGKLTRSGRAIEGVVADAPQWRVEMPYLQLALELARGTRLTIAGDLEAIDALVADEFADLADAGDFRLGSGYLSVIRAQGARLRGQSGEALRGSLQACAALATSRVFAGLAHAERAYAAALRGEAAEAATALADSDRTQTPGMAVLYPWREQARAWVAACAGDVEVAIKLLSDLVARLRADGFAGHEVLALHDLVRLGCANLPVAWQSDAAPSLGADAEAQTVAQRLAELTGVVDGPLVELMALHARATADGAELMAVSSAFARRGLLLYAADAAAMAALRLRTTKSPLAPEASAHLGDLLGRCDTLHTPALRAARPPLTEREREVARLAAAGVASKQIAEQLFLSARTVENHLQRVYRKLGITNRSELSHALQARAEP</sequence>
<reference evidence="4" key="1">
    <citation type="submission" date="2022-12" db="EMBL/GenBank/DDBJ databases">
        <title>New Phytohabitans aurantiacus sp. RD004123 nov., an actinomycete isolated from soil.</title>
        <authorList>
            <person name="Triningsih D.W."/>
            <person name="Harunari E."/>
            <person name="Igarashi Y."/>
        </authorList>
    </citation>
    <scope>NUCLEOTIDE SEQUENCE</scope>
    <source>
        <strain evidence="4">RD004123</strain>
    </source>
</reference>
<dbReference type="PROSITE" id="PS00622">
    <property type="entry name" value="HTH_LUXR_1"/>
    <property type="match status" value="1"/>
</dbReference>
<dbReference type="Gene3D" id="1.10.10.10">
    <property type="entry name" value="Winged helix-like DNA-binding domain superfamily/Winged helix DNA-binding domain"/>
    <property type="match status" value="1"/>
</dbReference>
<evidence type="ECO:0000259" key="3">
    <source>
        <dbReference type="PROSITE" id="PS50043"/>
    </source>
</evidence>
<gene>
    <name evidence="4" type="ORF">Pa4123_10580</name>
</gene>
<dbReference type="PRINTS" id="PR00038">
    <property type="entry name" value="HTHLUXR"/>
</dbReference>
<dbReference type="SUPFAM" id="SSF52540">
    <property type="entry name" value="P-loop containing nucleoside triphosphate hydrolases"/>
    <property type="match status" value="1"/>
</dbReference>
<dbReference type="InterPro" id="IPR041664">
    <property type="entry name" value="AAA_16"/>
</dbReference>
<dbReference type="SUPFAM" id="SSF46894">
    <property type="entry name" value="C-terminal effector domain of the bipartite response regulators"/>
    <property type="match status" value="1"/>
</dbReference>
<dbReference type="CDD" id="cd06170">
    <property type="entry name" value="LuxR_C_like"/>
    <property type="match status" value="1"/>
</dbReference>
<keyword evidence="5" id="KW-1185">Reference proteome</keyword>
<dbReference type="PROSITE" id="PS50043">
    <property type="entry name" value="HTH_LUXR_2"/>
    <property type="match status" value="1"/>
</dbReference>
<dbReference type="EMBL" id="BSDI01000004">
    <property type="protein sequence ID" value="GLH95786.1"/>
    <property type="molecule type" value="Genomic_DNA"/>
</dbReference>
<dbReference type="Pfam" id="PF00196">
    <property type="entry name" value="GerE"/>
    <property type="match status" value="1"/>
</dbReference>
<name>A0ABQ5QM49_9ACTN</name>
<dbReference type="InterPro" id="IPR027417">
    <property type="entry name" value="P-loop_NTPase"/>
</dbReference>
<protein>
    <submittedName>
        <fullName evidence="4">Regulatory protein, LuxR</fullName>
    </submittedName>
</protein>
<dbReference type="RefSeq" id="WP_281892851.1">
    <property type="nucleotide sequence ID" value="NZ_BSDI01000004.1"/>
</dbReference>
<dbReference type="SMART" id="SM00421">
    <property type="entry name" value="HTH_LUXR"/>
    <property type="match status" value="1"/>
</dbReference>
<evidence type="ECO:0000313" key="4">
    <source>
        <dbReference type="EMBL" id="GLH95786.1"/>
    </source>
</evidence>
<dbReference type="InterPro" id="IPR000792">
    <property type="entry name" value="Tscrpt_reg_LuxR_C"/>
</dbReference>